<comment type="similarity">
    <text evidence="1">Belongs to the SAPS family.</text>
</comment>
<sequence length="480" mass="54068">MKKEVFTLQELLDEDDVVHDTKNRKVELVAFLSKEENISQLLKYIVCPPLDEANQKEKFRYPVVASEILVSPIPELHSVLVQGNTYLDMIFNFFVPAKVDLMRASLVVNVLGQLCLNNTKQSLTYIQSHPEGILNIARHIEISNVTGFLVRVLHFERDEAGLGIQKWLVDIGLVDVLYQHFSPENHLHSDAANCITELVNSGYVGPTFLEGMIDTERSLKLLELVFSSASSFRYGMSVFLVLLRYLASFSDLDFTNFTSKLNSSSPLSERLGILKVIFQNLARFTSILKGNIDSNLVSPTEGFGFVRLRVLQLFLLLLSIRAPEIIQAILDSEVPFIAFDLLVQFPNNNFAHQAVESFYSRLWEISDADLRYQLLIKTNLPKRILLASPEAQLSTNTNTNTNPNPDTNTNASTNVNANSPYVPYLHIIAVGISRIATTDPIKGLLEGLEGWQELMNKANDTVQRNESQRRGFMRPPGRPN</sequence>
<dbReference type="GO" id="GO:0019888">
    <property type="term" value="F:protein phosphatase regulator activity"/>
    <property type="evidence" value="ECO:0007669"/>
    <property type="project" value="TreeGrafter"/>
</dbReference>
<accession>A0A6B2L2K7</accession>
<keyword evidence="2" id="KW-0131">Cell cycle</keyword>
<proteinExistence type="inferred from homology"/>
<feature type="region of interest" description="Disordered" evidence="3">
    <location>
        <begin position="391"/>
        <end position="414"/>
    </location>
</feature>
<dbReference type="PANTHER" id="PTHR12634:SF8">
    <property type="entry name" value="FIERY MOUNTAIN, ISOFORM D"/>
    <property type="match status" value="1"/>
</dbReference>
<feature type="region of interest" description="Disordered" evidence="3">
    <location>
        <begin position="461"/>
        <end position="480"/>
    </location>
</feature>
<evidence type="ECO:0008006" key="5">
    <source>
        <dbReference type="Google" id="ProtNLM"/>
    </source>
</evidence>
<dbReference type="AlphaFoldDB" id="A0A6B2L2K7"/>
<dbReference type="Pfam" id="PF04499">
    <property type="entry name" value="SAPS"/>
    <property type="match status" value="1"/>
</dbReference>
<organism evidence="4">
    <name type="scientific">Arcella intermedia</name>
    <dbReference type="NCBI Taxonomy" id="1963864"/>
    <lineage>
        <taxon>Eukaryota</taxon>
        <taxon>Amoebozoa</taxon>
        <taxon>Tubulinea</taxon>
        <taxon>Elardia</taxon>
        <taxon>Arcellinida</taxon>
        <taxon>Sphaerothecina</taxon>
        <taxon>Arcellidae</taxon>
        <taxon>Arcella</taxon>
    </lineage>
</organism>
<dbReference type="InterPro" id="IPR007587">
    <property type="entry name" value="SAPS"/>
</dbReference>
<dbReference type="PANTHER" id="PTHR12634">
    <property type="entry name" value="SIT4 YEAST -ASSOCIATING PROTEIN-RELATED"/>
    <property type="match status" value="1"/>
</dbReference>
<evidence type="ECO:0000256" key="3">
    <source>
        <dbReference type="SAM" id="MobiDB-lite"/>
    </source>
</evidence>
<reference evidence="4" key="1">
    <citation type="journal article" date="2020" name="J. Eukaryot. Microbiol.">
        <title>De novo Sequencing, Assembly and Annotation of the Transcriptome for the Free-Living Testate Amoeba Arcella intermedia.</title>
        <authorList>
            <person name="Ribeiro G.M."/>
            <person name="Porfirio-Sousa A.L."/>
            <person name="Maurer-Alcala X.X."/>
            <person name="Katz L.A."/>
            <person name="Lahr D.J.G."/>
        </authorList>
    </citation>
    <scope>NUCLEOTIDE SEQUENCE</scope>
</reference>
<feature type="compositionally biased region" description="Low complexity" evidence="3">
    <location>
        <begin position="394"/>
        <end position="414"/>
    </location>
</feature>
<dbReference type="GO" id="GO:0019903">
    <property type="term" value="F:protein phosphatase binding"/>
    <property type="evidence" value="ECO:0007669"/>
    <property type="project" value="InterPro"/>
</dbReference>
<evidence type="ECO:0000313" key="4">
    <source>
        <dbReference type="EMBL" id="NDV31179.1"/>
    </source>
</evidence>
<evidence type="ECO:0000256" key="2">
    <source>
        <dbReference type="ARBA" id="ARBA00023306"/>
    </source>
</evidence>
<evidence type="ECO:0000256" key="1">
    <source>
        <dbReference type="ARBA" id="ARBA00006180"/>
    </source>
</evidence>
<dbReference type="EMBL" id="GIBP01002210">
    <property type="protein sequence ID" value="NDV31179.1"/>
    <property type="molecule type" value="Transcribed_RNA"/>
</dbReference>
<name>A0A6B2L2K7_9EUKA</name>
<protein>
    <recommendedName>
        <fullName evidence="5">Serine/threonine-protein phosphatase 4 regulatory subunit 3-like central domain-containing protein</fullName>
    </recommendedName>
</protein>